<protein>
    <recommendedName>
        <fullName evidence="5">HTTM domain-containing protein</fullName>
    </recommendedName>
</protein>
<feature type="transmembrane region" description="Helical" evidence="2">
    <location>
        <begin position="27"/>
        <end position="47"/>
    </location>
</feature>
<accession>A0ABQ6I4N5</accession>
<evidence type="ECO:0000313" key="3">
    <source>
        <dbReference type="EMBL" id="GMA25587.1"/>
    </source>
</evidence>
<evidence type="ECO:0008006" key="5">
    <source>
        <dbReference type="Google" id="ProtNLM"/>
    </source>
</evidence>
<keyword evidence="2" id="KW-0812">Transmembrane</keyword>
<evidence type="ECO:0000313" key="4">
    <source>
        <dbReference type="Proteomes" id="UP001157091"/>
    </source>
</evidence>
<comment type="caution">
    <text evidence="3">The sequence shown here is derived from an EMBL/GenBank/DDBJ whole genome shotgun (WGS) entry which is preliminary data.</text>
</comment>
<feature type="transmembrane region" description="Helical" evidence="2">
    <location>
        <begin position="81"/>
        <end position="100"/>
    </location>
</feature>
<keyword evidence="2" id="KW-0472">Membrane</keyword>
<dbReference type="EMBL" id="BSUK01000001">
    <property type="protein sequence ID" value="GMA25587.1"/>
    <property type="molecule type" value="Genomic_DNA"/>
</dbReference>
<feature type="transmembrane region" description="Helical" evidence="2">
    <location>
        <begin position="107"/>
        <end position="124"/>
    </location>
</feature>
<name>A0ABQ6I4N5_9MICO</name>
<reference evidence="4" key="1">
    <citation type="journal article" date="2019" name="Int. J. Syst. Evol. Microbiol.">
        <title>The Global Catalogue of Microorganisms (GCM) 10K type strain sequencing project: providing services to taxonomists for standard genome sequencing and annotation.</title>
        <authorList>
            <consortium name="The Broad Institute Genomics Platform"/>
            <consortium name="The Broad Institute Genome Sequencing Center for Infectious Disease"/>
            <person name="Wu L."/>
            <person name="Ma J."/>
        </authorList>
    </citation>
    <scope>NUCLEOTIDE SEQUENCE [LARGE SCALE GENOMIC DNA]</scope>
    <source>
        <strain evidence="4">NBRC 106348</strain>
    </source>
</reference>
<feature type="compositionally biased region" description="Polar residues" evidence="1">
    <location>
        <begin position="186"/>
        <end position="196"/>
    </location>
</feature>
<keyword evidence="2" id="KW-1133">Transmembrane helix</keyword>
<feature type="compositionally biased region" description="Low complexity" evidence="1">
    <location>
        <begin position="167"/>
        <end position="176"/>
    </location>
</feature>
<proteinExistence type="predicted"/>
<evidence type="ECO:0000256" key="1">
    <source>
        <dbReference type="SAM" id="MobiDB-lite"/>
    </source>
</evidence>
<feature type="transmembrane region" description="Helical" evidence="2">
    <location>
        <begin position="136"/>
        <end position="158"/>
    </location>
</feature>
<sequence>MTSKIMQTPGRVVTWMTAARHAQRGVAALRAVLGLGLSLFLLVNFPARNYLWGPASRWTDPLNTHMGFGGVFRLFAPTHSLGVLTIWYVLLLLAAVALMLGWHARAVTPVVLVLSTGLLSSQPFGWDQGDNVLRLLLFYLAFADAGVAGRWIPLAATAPQRKRLRTRLLPPGAGPRRPSDAASGTPRPSFTTQQWWRSAPRCASST</sequence>
<dbReference type="Proteomes" id="UP001157091">
    <property type="component" value="Unassembled WGS sequence"/>
</dbReference>
<keyword evidence="4" id="KW-1185">Reference proteome</keyword>
<feature type="region of interest" description="Disordered" evidence="1">
    <location>
        <begin position="165"/>
        <end position="206"/>
    </location>
</feature>
<organism evidence="3 4">
    <name type="scientific">Luteimicrobium album</name>
    <dbReference type="NCBI Taxonomy" id="1054550"/>
    <lineage>
        <taxon>Bacteria</taxon>
        <taxon>Bacillati</taxon>
        <taxon>Actinomycetota</taxon>
        <taxon>Actinomycetes</taxon>
        <taxon>Micrococcales</taxon>
        <taxon>Luteimicrobium</taxon>
    </lineage>
</organism>
<evidence type="ECO:0000256" key="2">
    <source>
        <dbReference type="SAM" id="Phobius"/>
    </source>
</evidence>
<gene>
    <name evidence="3" type="ORF">GCM10025864_33460</name>
</gene>